<sequence>MLLFDSPSFTIFHKQEQNWLHVELRGTHTPRLVEENCSLLLAAVRSTHSQKVLNDSTELLDGWAPTTPWLGQTFYPRLVEEGITSMAVLNAMDWPGRLCIQAMLRHTQQPTVQLFEFDEMTTAQQWLYTN</sequence>
<gene>
    <name evidence="1" type="ORF">MWH26_10945</name>
</gene>
<dbReference type="RefSeq" id="WP_247974312.1">
    <property type="nucleotide sequence ID" value="NZ_CP095848.1"/>
</dbReference>
<keyword evidence="2" id="KW-1185">Reference proteome</keyword>
<evidence type="ECO:0000313" key="1">
    <source>
        <dbReference type="EMBL" id="UPL47714.1"/>
    </source>
</evidence>
<name>A0ABY4J8I2_9BACT</name>
<evidence type="ECO:0000313" key="2">
    <source>
        <dbReference type="Proteomes" id="UP000829647"/>
    </source>
</evidence>
<accession>A0ABY4J8I2</accession>
<organism evidence="1 2">
    <name type="scientific">Hymenobacter sublimis</name>
    <dbReference type="NCBI Taxonomy" id="2933777"/>
    <lineage>
        <taxon>Bacteria</taxon>
        <taxon>Pseudomonadati</taxon>
        <taxon>Bacteroidota</taxon>
        <taxon>Cytophagia</taxon>
        <taxon>Cytophagales</taxon>
        <taxon>Hymenobacteraceae</taxon>
        <taxon>Hymenobacter</taxon>
    </lineage>
</organism>
<proteinExistence type="predicted"/>
<dbReference type="EMBL" id="CP095848">
    <property type="protein sequence ID" value="UPL47714.1"/>
    <property type="molecule type" value="Genomic_DNA"/>
</dbReference>
<evidence type="ECO:0008006" key="3">
    <source>
        <dbReference type="Google" id="ProtNLM"/>
    </source>
</evidence>
<reference evidence="1 2" key="1">
    <citation type="submission" date="2022-04" db="EMBL/GenBank/DDBJ databases">
        <title>Hymenobacter sp. isolated from the air.</title>
        <authorList>
            <person name="Won M."/>
            <person name="Lee C.-M."/>
            <person name="Woen H.-Y."/>
            <person name="Kwon S.-W."/>
        </authorList>
    </citation>
    <scope>NUCLEOTIDE SEQUENCE [LARGE SCALE GENOMIC DNA]</scope>
    <source>
        <strain evidence="2">5516 S-25</strain>
    </source>
</reference>
<dbReference type="Proteomes" id="UP000829647">
    <property type="component" value="Chromosome"/>
</dbReference>
<protein>
    <recommendedName>
        <fullName evidence="3">STAS/SEC14 domain-containing protein</fullName>
    </recommendedName>
</protein>